<sequence length="121" mass="13467">MSKDIDPRTAFVKREADGEYYLNDAATALLMGVNPDVLTQHYQRSGSRDAMSLPVTLRQAGIRRNKEFAALTNSAEPDMGDALIHYAQQDGVELIFEDATGERITLAPKPFWRRDGGDSHN</sequence>
<comment type="caution">
    <text evidence="1">The sequence shown here is derived from an EMBL/GenBank/DDBJ whole genome shotgun (WGS) entry which is preliminary data.</text>
</comment>
<dbReference type="EMBL" id="JAKGCU010000028">
    <property type="protein sequence ID" value="MCF3940914.1"/>
    <property type="molecule type" value="Genomic_DNA"/>
</dbReference>
<name>A0ABS9DQP3_9ACTN</name>
<evidence type="ECO:0000313" key="1">
    <source>
        <dbReference type="EMBL" id="MCF3940914.1"/>
    </source>
</evidence>
<gene>
    <name evidence="1" type="ORF">L1892_21305</name>
</gene>
<protein>
    <submittedName>
        <fullName evidence="1">Uncharacterized protein</fullName>
    </submittedName>
</protein>
<dbReference type="Proteomes" id="UP001108089">
    <property type="component" value="Unassembled WGS sequence"/>
</dbReference>
<accession>A0ABS9DQP3</accession>
<proteinExistence type="predicted"/>
<dbReference type="RefSeq" id="WP_235725777.1">
    <property type="nucleotide sequence ID" value="NZ_JAKGCU010000028.1"/>
</dbReference>
<organism evidence="1 2">
    <name type="scientific">Gordonia tangerina</name>
    <dbReference type="NCBI Taxonomy" id="2911060"/>
    <lineage>
        <taxon>Bacteria</taxon>
        <taxon>Bacillati</taxon>
        <taxon>Actinomycetota</taxon>
        <taxon>Actinomycetes</taxon>
        <taxon>Mycobacteriales</taxon>
        <taxon>Gordoniaceae</taxon>
        <taxon>Gordonia</taxon>
    </lineage>
</organism>
<keyword evidence="2" id="KW-1185">Reference proteome</keyword>
<reference evidence="1" key="1">
    <citation type="submission" date="2022-01" db="EMBL/GenBank/DDBJ databases">
        <title>Gordonia xiamenensis sp. nov., isolated from surface seawater in Xiamen.</title>
        <authorList>
            <person name="He Y.F."/>
        </authorList>
    </citation>
    <scope>NUCLEOTIDE SEQUENCE</scope>
    <source>
        <strain evidence="1">GW1C4-4</strain>
    </source>
</reference>
<evidence type="ECO:0000313" key="2">
    <source>
        <dbReference type="Proteomes" id="UP001108089"/>
    </source>
</evidence>